<dbReference type="EMBL" id="GDID01001164">
    <property type="protein sequence ID" value="JAP95442.1"/>
    <property type="molecule type" value="Transcribed_RNA"/>
</dbReference>
<dbReference type="GO" id="GO:0044773">
    <property type="term" value="P:mitotic DNA damage checkpoint signaling"/>
    <property type="evidence" value="ECO:0007669"/>
    <property type="project" value="TreeGrafter"/>
</dbReference>
<protein>
    <submittedName>
        <fullName evidence="2">Serine/threonine protein kinase</fullName>
    </submittedName>
</protein>
<dbReference type="PANTHER" id="PTHR44167:SF24">
    <property type="entry name" value="SERINE_THREONINE-PROTEIN KINASE CHK2"/>
    <property type="match status" value="1"/>
</dbReference>
<dbReference type="AlphaFoldDB" id="A0A146KFE1"/>
<evidence type="ECO:0000259" key="1">
    <source>
        <dbReference type="PROSITE" id="PS50011"/>
    </source>
</evidence>
<keyword evidence="2" id="KW-0418">Kinase</keyword>
<keyword evidence="2" id="KW-0808">Transferase</keyword>
<dbReference type="GO" id="GO:0005634">
    <property type="term" value="C:nucleus"/>
    <property type="evidence" value="ECO:0007669"/>
    <property type="project" value="TreeGrafter"/>
</dbReference>
<feature type="non-terminal residue" evidence="2">
    <location>
        <position position="211"/>
    </location>
</feature>
<dbReference type="PANTHER" id="PTHR44167">
    <property type="entry name" value="OVARIAN-SPECIFIC SERINE/THREONINE-PROTEIN KINASE LOK-RELATED"/>
    <property type="match status" value="1"/>
</dbReference>
<keyword evidence="2" id="KW-0723">Serine/threonine-protein kinase</keyword>
<dbReference type="PROSITE" id="PS50011">
    <property type="entry name" value="PROTEIN_KINASE_DOM"/>
    <property type="match status" value="1"/>
</dbReference>
<sequence length="211" mass="24292">LKKIKDPLLLSIQCHTSQINRQYENNTLKSLYNITSIDGQIRQGAYGKVCHSQYNGNDVICKYINIVPKFNPSQSQIDTLLSIRKAFSNEYEIYQFLQYKQAEICKCYPTVIIGFQPILIIQQNGFDLQYLVNNSLLSIVDSCIIMNMLDAVISINENGVYHGDIKPNNFLFNRKNITVIDFGNSQLFSSLYQKIKISINQFYPQIIDIVK</sequence>
<organism evidence="2">
    <name type="scientific">Trepomonas sp. PC1</name>
    <dbReference type="NCBI Taxonomy" id="1076344"/>
    <lineage>
        <taxon>Eukaryota</taxon>
        <taxon>Metamonada</taxon>
        <taxon>Diplomonadida</taxon>
        <taxon>Hexamitidae</taxon>
        <taxon>Hexamitinae</taxon>
        <taxon>Trepomonas</taxon>
    </lineage>
</organism>
<gene>
    <name evidence="2" type="ORF">TPC1_11568</name>
</gene>
<name>A0A146KFE1_9EUKA</name>
<dbReference type="SUPFAM" id="SSF56112">
    <property type="entry name" value="Protein kinase-like (PK-like)"/>
    <property type="match status" value="1"/>
</dbReference>
<dbReference type="InterPro" id="IPR011009">
    <property type="entry name" value="Kinase-like_dom_sf"/>
</dbReference>
<feature type="domain" description="Protein kinase" evidence="1">
    <location>
        <begin position="35"/>
        <end position="211"/>
    </location>
</feature>
<dbReference type="PROSITE" id="PS00108">
    <property type="entry name" value="PROTEIN_KINASE_ST"/>
    <property type="match status" value="1"/>
</dbReference>
<proteinExistence type="predicted"/>
<accession>A0A146KFE1</accession>
<dbReference type="GO" id="GO:0005737">
    <property type="term" value="C:cytoplasm"/>
    <property type="evidence" value="ECO:0007669"/>
    <property type="project" value="TreeGrafter"/>
</dbReference>
<dbReference type="GO" id="GO:0004674">
    <property type="term" value="F:protein serine/threonine kinase activity"/>
    <property type="evidence" value="ECO:0007669"/>
    <property type="project" value="UniProtKB-KW"/>
</dbReference>
<dbReference type="InterPro" id="IPR000719">
    <property type="entry name" value="Prot_kinase_dom"/>
</dbReference>
<dbReference type="GO" id="GO:0005524">
    <property type="term" value="F:ATP binding"/>
    <property type="evidence" value="ECO:0007669"/>
    <property type="project" value="InterPro"/>
</dbReference>
<dbReference type="Gene3D" id="1.10.510.10">
    <property type="entry name" value="Transferase(Phosphotransferase) domain 1"/>
    <property type="match status" value="1"/>
</dbReference>
<dbReference type="InterPro" id="IPR008271">
    <property type="entry name" value="Ser/Thr_kinase_AS"/>
</dbReference>
<dbReference type="Pfam" id="PF00069">
    <property type="entry name" value="Pkinase"/>
    <property type="match status" value="1"/>
</dbReference>
<evidence type="ECO:0000313" key="2">
    <source>
        <dbReference type="EMBL" id="JAP95442.1"/>
    </source>
</evidence>
<reference evidence="2" key="1">
    <citation type="submission" date="2015-07" db="EMBL/GenBank/DDBJ databases">
        <title>Adaptation to a free-living lifestyle via gene acquisitions in the diplomonad Trepomonas sp. PC1.</title>
        <authorList>
            <person name="Xu F."/>
            <person name="Jerlstrom-Hultqvist J."/>
            <person name="Kolisko M."/>
            <person name="Simpson A.G.B."/>
            <person name="Roger A.J."/>
            <person name="Svard S.G."/>
            <person name="Andersson J.O."/>
        </authorList>
    </citation>
    <scope>NUCLEOTIDE SEQUENCE</scope>
    <source>
        <strain evidence="2">PC1</strain>
    </source>
</reference>
<feature type="non-terminal residue" evidence="2">
    <location>
        <position position="1"/>
    </location>
</feature>